<sequence length="343" mass="38146">MANTEIRLYCFIFCVVVACCLSPLAVWSRTDKPANIEDAYTFEHLWQGTPADQRRALPNNIAPPERRLPHMQLPPLPPQEEGTIRRVMLPEGTKAVALTFDLCELATTTTGYDADAINFLRREHIPATLFMGGKWMRTHAERAKQLMADPLFEIGNHAWSHGNFGIMDPQNMRDQVLWTQAEYEILRGELLRGAAEKGASLPDIAAVPNLFRLPYGRCTDQALALLAHLGLQVIQWDVVAETIADNSRPELAADVARRVRPGSILLFHANRVPKGTAALLSGVVRELRGRGYHFVTAGKLLAMGQPWRTRDGYFNKPGDNKALDTRFGVDGTGRRASTKGKAE</sequence>
<accession>A0A120KML7</accession>
<evidence type="ECO:0000313" key="4">
    <source>
        <dbReference type="Proteomes" id="UP000069241"/>
    </source>
</evidence>
<name>A0A120KML7_9BACT</name>
<keyword evidence="3" id="KW-0119">Carbohydrate metabolism</keyword>
<dbReference type="PROSITE" id="PS51677">
    <property type="entry name" value="NODB"/>
    <property type="match status" value="1"/>
</dbReference>
<feature type="transmembrane region" description="Helical" evidence="1">
    <location>
        <begin position="6"/>
        <end position="27"/>
    </location>
</feature>
<dbReference type="PROSITE" id="PS51257">
    <property type="entry name" value="PROKAR_LIPOPROTEIN"/>
    <property type="match status" value="1"/>
</dbReference>
<keyword evidence="3" id="KW-0326">Glycosidase</keyword>
<evidence type="ECO:0000256" key="1">
    <source>
        <dbReference type="SAM" id="Phobius"/>
    </source>
</evidence>
<dbReference type="InterPro" id="IPR002509">
    <property type="entry name" value="NODB_dom"/>
</dbReference>
<gene>
    <name evidence="3" type="ORF">AXF13_06045</name>
</gene>
<dbReference type="GO" id="GO:0045493">
    <property type="term" value="P:xylan catabolic process"/>
    <property type="evidence" value="ECO:0007669"/>
    <property type="project" value="UniProtKB-KW"/>
</dbReference>
<dbReference type="Pfam" id="PF01522">
    <property type="entry name" value="Polysacc_deac_1"/>
    <property type="match status" value="1"/>
</dbReference>
<keyword evidence="4" id="KW-1185">Reference proteome</keyword>
<dbReference type="Proteomes" id="UP000069241">
    <property type="component" value="Chromosome"/>
</dbReference>
<dbReference type="RefSeq" id="WP_062254749.1">
    <property type="nucleotide sequence ID" value="NZ_CP014229.1"/>
</dbReference>
<dbReference type="AlphaFoldDB" id="A0A120KML7"/>
<evidence type="ECO:0000313" key="3">
    <source>
        <dbReference type="EMBL" id="AMD91521.1"/>
    </source>
</evidence>
<protein>
    <submittedName>
        <fullName evidence="3">Xylanase</fullName>
    </submittedName>
</protein>
<dbReference type="InterPro" id="IPR011330">
    <property type="entry name" value="Glyco_hydro/deAcase_b/a-brl"/>
</dbReference>
<dbReference type="Gene3D" id="3.20.20.370">
    <property type="entry name" value="Glycoside hydrolase/deacetylase"/>
    <property type="match status" value="1"/>
</dbReference>
<evidence type="ECO:0000259" key="2">
    <source>
        <dbReference type="PROSITE" id="PS51677"/>
    </source>
</evidence>
<proteinExistence type="predicted"/>
<dbReference type="GO" id="GO:0016798">
    <property type="term" value="F:hydrolase activity, acting on glycosyl bonds"/>
    <property type="evidence" value="ECO:0007669"/>
    <property type="project" value="UniProtKB-KW"/>
</dbReference>
<dbReference type="SUPFAM" id="SSF88713">
    <property type="entry name" value="Glycoside hydrolase/deacetylase"/>
    <property type="match status" value="1"/>
</dbReference>
<feature type="domain" description="NodB homology" evidence="2">
    <location>
        <begin position="94"/>
        <end position="295"/>
    </location>
</feature>
<dbReference type="PANTHER" id="PTHR10587:SF134">
    <property type="entry name" value="SECRETED PROTEIN"/>
    <property type="match status" value="1"/>
</dbReference>
<dbReference type="InterPro" id="IPR050248">
    <property type="entry name" value="Polysacc_deacetylase_ArnD"/>
</dbReference>
<keyword evidence="3" id="KW-0624">Polysaccharide degradation</keyword>
<dbReference type="EMBL" id="CP014229">
    <property type="protein sequence ID" value="AMD91521.1"/>
    <property type="molecule type" value="Genomic_DNA"/>
</dbReference>
<keyword evidence="3" id="KW-0378">Hydrolase</keyword>
<keyword evidence="1" id="KW-0812">Transmembrane</keyword>
<keyword evidence="1" id="KW-1133">Transmembrane helix</keyword>
<organism evidence="3 4">
    <name type="scientific">Desulfovibrio fairfieldensis</name>
    <dbReference type="NCBI Taxonomy" id="44742"/>
    <lineage>
        <taxon>Bacteria</taxon>
        <taxon>Pseudomonadati</taxon>
        <taxon>Thermodesulfobacteriota</taxon>
        <taxon>Desulfovibrionia</taxon>
        <taxon>Desulfovibrionales</taxon>
        <taxon>Desulfovibrionaceae</taxon>
        <taxon>Desulfovibrio</taxon>
    </lineage>
</organism>
<dbReference type="PANTHER" id="PTHR10587">
    <property type="entry name" value="GLYCOSYL TRANSFERASE-RELATED"/>
    <property type="match status" value="1"/>
</dbReference>
<dbReference type="KEGG" id="dfi:AXF13_06045"/>
<keyword evidence="1" id="KW-0472">Membrane</keyword>
<keyword evidence="3" id="KW-0858">Xylan degradation</keyword>
<reference evidence="4" key="1">
    <citation type="submission" date="2016-02" db="EMBL/GenBank/DDBJ databases">
        <authorList>
            <person name="Holder M.E."/>
            <person name="Ajami N.J."/>
            <person name="Petrosino J.F."/>
        </authorList>
    </citation>
    <scope>NUCLEOTIDE SEQUENCE [LARGE SCALE GENOMIC DNA]</scope>
    <source>
        <strain evidence="4">CCUG 45958</strain>
    </source>
</reference>
<dbReference type="STRING" id="44742.AXF13_06045"/>
<dbReference type="GO" id="GO:0016810">
    <property type="term" value="F:hydrolase activity, acting on carbon-nitrogen (but not peptide) bonds"/>
    <property type="evidence" value="ECO:0007669"/>
    <property type="project" value="InterPro"/>
</dbReference>